<accession>A0A7S0DR70</accession>
<proteinExistence type="predicted"/>
<dbReference type="EMBL" id="HBEM01032141">
    <property type="protein sequence ID" value="CAD8462978.1"/>
    <property type="molecule type" value="Transcribed_RNA"/>
</dbReference>
<dbReference type="AlphaFoldDB" id="A0A7S0DR70"/>
<organism evidence="2">
    <name type="scientific">Amorphochlora amoebiformis</name>
    <dbReference type="NCBI Taxonomy" id="1561963"/>
    <lineage>
        <taxon>Eukaryota</taxon>
        <taxon>Sar</taxon>
        <taxon>Rhizaria</taxon>
        <taxon>Cercozoa</taxon>
        <taxon>Chlorarachniophyceae</taxon>
        <taxon>Amorphochlora</taxon>
    </lineage>
</organism>
<sequence length="116" mass="12990">MSSAFAHRGGATEEKNQMVRGKRNSNKGRPLMGDRKQYCLKLTPSRLDKRRRTPSSFRFTVIESGQIRVPTVSASGSGNTILRFLRKQNSRPASPSVNIAQPPHEVVRNRLANLKC</sequence>
<evidence type="ECO:0000256" key="1">
    <source>
        <dbReference type="SAM" id="MobiDB-lite"/>
    </source>
</evidence>
<evidence type="ECO:0000313" key="2">
    <source>
        <dbReference type="EMBL" id="CAD8462978.1"/>
    </source>
</evidence>
<protein>
    <submittedName>
        <fullName evidence="2">Uncharacterized protein</fullName>
    </submittedName>
</protein>
<reference evidence="2" key="1">
    <citation type="submission" date="2021-01" db="EMBL/GenBank/DDBJ databases">
        <authorList>
            <person name="Corre E."/>
            <person name="Pelletier E."/>
            <person name="Niang G."/>
            <person name="Scheremetjew M."/>
            <person name="Finn R."/>
            <person name="Kale V."/>
            <person name="Holt S."/>
            <person name="Cochrane G."/>
            <person name="Meng A."/>
            <person name="Brown T."/>
            <person name="Cohen L."/>
        </authorList>
    </citation>
    <scope>NUCLEOTIDE SEQUENCE</scope>
    <source>
        <strain evidence="2">CCMP2058</strain>
    </source>
</reference>
<feature type="region of interest" description="Disordered" evidence="1">
    <location>
        <begin position="1"/>
        <end position="35"/>
    </location>
</feature>
<name>A0A7S0DR70_9EUKA</name>
<gene>
    <name evidence="2" type="ORF">LAMO00422_LOCUS21938</name>
</gene>